<accession>F5SVI2</accession>
<dbReference type="EMBL" id="AFIG01000001">
    <property type="protein sequence ID" value="EGL55862.1"/>
    <property type="molecule type" value="Genomic_DNA"/>
</dbReference>
<dbReference type="STRING" id="1026882.MAMP_02856"/>
<keyword evidence="2" id="KW-1185">Reference proteome</keyword>
<sequence>MTGFIINYQILFHHAEHAVLISLTVFGYNDEMPVITSVMLCFS</sequence>
<reference evidence="1 2" key="1">
    <citation type="journal article" date="2011" name="J. Bacteriol.">
        <title>Draft genome sequence of Methylophaga aminisulfidivorans MP T.</title>
        <authorList>
            <person name="Han G.H."/>
            <person name="Kim W."/>
            <person name="Chun J."/>
            <person name="Kim S.W."/>
        </authorList>
    </citation>
    <scope>NUCLEOTIDE SEQUENCE [LARGE SCALE GENOMIC DNA]</scope>
    <source>
        <strain evidence="2">MP(T)</strain>
    </source>
</reference>
<dbReference type="AlphaFoldDB" id="F5SVI2"/>
<evidence type="ECO:0000313" key="1">
    <source>
        <dbReference type="EMBL" id="EGL55862.1"/>
    </source>
</evidence>
<organism evidence="1 2">
    <name type="scientific">Methylophaga aminisulfidivorans MP</name>
    <dbReference type="NCBI Taxonomy" id="1026882"/>
    <lineage>
        <taxon>Bacteria</taxon>
        <taxon>Pseudomonadati</taxon>
        <taxon>Pseudomonadota</taxon>
        <taxon>Gammaproteobacteria</taxon>
        <taxon>Thiotrichales</taxon>
        <taxon>Piscirickettsiaceae</taxon>
        <taxon>Methylophaga</taxon>
    </lineage>
</organism>
<dbReference type="Proteomes" id="UP000003544">
    <property type="component" value="Unassembled WGS sequence"/>
</dbReference>
<comment type="caution">
    <text evidence="1">The sequence shown here is derived from an EMBL/GenBank/DDBJ whole genome shotgun (WGS) entry which is preliminary data.</text>
</comment>
<gene>
    <name evidence="1" type="ORF">MAMP_02856</name>
</gene>
<evidence type="ECO:0000313" key="2">
    <source>
        <dbReference type="Proteomes" id="UP000003544"/>
    </source>
</evidence>
<name>F5SVI2_9GAMM</name>
<proteinExistence type="predicted"/>
<protein>
    <submittedName>
        <fullName evidence="1">Uncharacterized protein</fullName>
    </submittedName>
</protein>